<sequence>MRLACESRSIQAAARALNISPKLLYKWQKEALMPVAAVAGADLDPATAAELRQLRALSRRQAQELAILKKAIASCLL</sequence>
<evidence type="ECO:0000313" key="1">
    <source>
        <dbReference type="EMBL" id="NVO32873.1"/>
    </source>
</evidence>
<proteinExistence type="predicted"/>
<organism evidence="1 2">
    <name type="scientific">Hymenobacter lapidiphilus</name>
    <dbReference type="NCBI Taxonomy" id="2608003"/>
    <lineage>
        <taxon>Bacteria</taxon>
        <taxon>Pseudomonadati</taxon>
        <taxon>Bacteroidota</taxon>
        <taxon>Cytophagia</taxon>
        <taxon>Cytophagales</taxon>
        <taxon>Hymenobacteraceae</taxon>
        <taxon>Hymenobacter</taxon>
    </lineage>
</organism>
<dbReference type="GO" id="GO:0006313">
    <property type="term" value="P:DNA transposition"/>
    <property type="evidence" value="ECO:0007669"/>
    <property type="project" value="InterPro"/>
</dbReference>
<name>A0A7Y7PRT5_9BACT</name>
<protein>
    <submittedName>
        <fullName evidence="1">Transposase</fullName>
    </submittedName>
</protein>
<gene>
    <name evidence="1" type="ORF">HW554_16790</name>
</gene>
<dbReference type="AlphaFoldDB" id="A0A7Y7PRT5"/>
<dbReference type="EMBL" id="JABKAU010000039">
    <property type="protein sequence ID" value="NVO32873.1"/>
    <property type="molecule type" value="Genomic_DNA"/>
</dbReference>
<dbReference type="RefSeq" id="WP_116942467.1">
    <property type="nucleotide sequence ID" value="NZ_JABKAU010000039.1"/>
</dbReference>
<accession>A0A7Y7PRT5</accession>
<evidence type="ECO:0000313" key="2">
    <source>
        <dbReference type="Proteomes" id="UP000565521"/>
    </source>
</evidence>
<dbReference type="GO" id="GO:0003677">
    <property type="term" value="F:DNA binding"/>
    <property type="evidence" value="ECO:0007669"/>
    <property type="project" value="InterPro"/>
</dbReference>
<dbReference type="Proteomes" id="UP000565521">
    <property type="component" value="Unassembled WGS sequence"/>
</dbReference>
<reference evidence="1 2" key="1">
    <citation type="submission" date="2020-05" db="EMBL/GenBank/DDBJ databases">
        <title>Hymenobacter terrestris sp. nov. and Hymenobacter lapidiphilus sp. nov., isolated from regoliths in Antarctica.</title>
        <authorList>
            <person name="Sedlacek I."/>
            <person name="Pantucek R."/>
            <person name="Zeman M."/>
            <person name="Holochova P."/>
            <person name="Kralova S."/>
            <person name="Stankova E."/>
            <person name="Sedo O."/>
            <person name="Micenkova L."/>
            <person name="Svec P."/>
            <person name="Gupta V."/>
            <person name="Sood U."/>
            <person name="Korpole U.S."/>
            <person name="Lal R."/>
        </authorList>
    </citation>
    <scope>NUCLEOTIDE SEQUENCE [LARGE SCALE GENOMIC DNA]</scope>
    <source>
        <strain evidence="1 2">P5342</strain>
    </source>
</reference>
<dbReference type="GO" id="GO:0004803">
    <property type="term" value="F:transposase activity"/>
    <property type="evidence" value="ECO:0007669"/>
    <property type="project" value="InterPro"/>
</dbReference>
<keyword evidence="2" id="KW-1185">Reference proteome</keyword>
<dbReference type="InterPro" id="IPR009057">
    <property type="entry name" value="Homeodomain-like_sf"/>
</dbReference>
<comment type="caution">
    <text evidence="1">The sequence shown here is derived from an EMBL/GenBank/DDBJ whole genome shotgun (WGS) entry which is preliminary data.</text>
</comment>
<dbReference type="SUPFAM" id="SSF46689">
    <property type="entry name" value="Homeodomain-like"/>
    <property type="match status" value="1"/>
</dbReference>